<accession>A8N1F7</accession>
<dbReference type="InterPro" id="IPR036189">
    <property type="entry name" value="DCP2_BoxA_sf"/>
</dbReference>
<dbReference type="Pfam" id="PF05026">
    <property type="entry name" value="DCP2"/>
    <property type="match status" value="1"/>
</dbReference>
<evidence type="ECO:0000256" key="8">
    <source>
        <dbReference type="ARBA" id="ARBA00023211"/>
    </source>
</evidence>
<dbReference type="SUPFAM" id="SSF140586">
    <property type="entry name" value="Dcp2 domain-like"/>
    <property type="match status" value="1"/>
</dbReference>
<dbReference type="GO" id="GO:0003723">
    <property type="term" value="F:RNA binding"/>
    <property type="evidence" value="ECO:0007669"/>
    <property type="project" value="UniProtKB-KW"/>
</dbReference>
<dbReference type="GO" id="GO:0140933">
    <property type="term" value="F:5'-(N(7)-methylguanosine 5'-triphospho)-[mRNA] hydrolase activity"/>
    <property type="evidence" value="ECO:0007669"/>
    <property type="project" value="InterPro"/>
</dbReference>
<evidence type="ECO:0000313" key="11">
    <source>
        <dbReference type="EMBL" id="EAU93101.2"/>
    </source>
</evidence>
<dbReference type="HOGENOM" id="CLU_404897_0_0_1"/>
<dbReference type="PROSITE" id="PS00893">
    <property type="entry name" value="NUDIX_BOX"/>
    <property type="match status" value="1"/>
</dbReference>
<dbReference type="Gene3D" id="3.90.79.10">
    <property type="entry name" value="Nucleoside Triphosphate Pyrophosphohydrolase"/>
    <property type="match status" value="1"/>
</dbReference>
<comment type="similarity">
    <text evidence="3">Belongs to the Nudix hydrolase family. DCP2 subfamily.</text>
</comment>
<feature type="region of interest" description="Disordered" evidence="9">
    <location>
        <begin position="357"/>
        <end position="443"/>
    </location>
</feature>
<dbReference type="VEuPathDB" id="FungiDB:CC1G_11296"/>
<dbReference type="GO" id="GO:0000290">
    <property type="term" value="P:deadenylation-dependent decapping of nuclear-transcribed mRNA"/>
    <property type="evidence" value="ECO:0007669"/>
    <property type="project" value="InterPro"/>
</dbReference>
<feature type="region of interest" description="Disordered" evidence="9">
    <location>
        <begin position="533"/>
        <end position="570"/>
    </location>
</feature>
<keyword evidence="6" id="KW-0378">Hydrolase</keyword>
<dbReference type="eggNOG" id="KOG2937">
    <property type="taxonomic scope" value="Eukaryota"/>
</dbReference>
<dbReference type="Proteomes" id="UP000001861">
    <property type="component" value="Unassembled WGS sequence"/>
</dbReference>
<protein>
    <submittedName>
        <fullName evidence="11">DCP2</fullName>
    </submittedName>
</protein>
<keyword evidence="8" id="KW-0464">Manganese</keyword>
<dbReference type="InParanoid" id="A8N1F7"/>
<evidence type="ECO:0000256" key="6">
    <source>
        <dbReference type="ARBA" id="ARBA00022801"/>
    </source>
</evidence>
<dbReference type="GO" id="GO:0000932">
    <property type="term" value="C:P-body"/>
    <property type="evidence" value="ECO:0007669"/>
    <property type="project" value="TreeGrafter"/>
</dbReference>
<comment type="subcellular location">
    <subcellularLocation>
        <location evidence="2">Cytoplasm</location>
    </subcellularLocation>
</comment>
<dbReference type="Pfam" id="PF00293">
    <property type="entry name" value="NUDIX"/>
    <property type="match status" value="1"/>
</dbReference>
<dbReference type="RefSeq" id="XP_001828706.2">
    <property type="nucleotide sequence ID" value="XM_001828654.2"/>
</dbReference>
<dbReference type="SMART" id="SM01125">
    <property type="entry name" value="DCP2"/>
    <property type="match status" value="1"/>
</dbReference>
<dbReference type="OrthoDB" id="18996at2759"/>
<sequence>MASSSPELPAPFAAETVNTFSYKDATEEEILEDLTSRFILNLPDEELASLERICFQVEQAHWYYDDFIREQNPKCPSLPLKKFTAMMFTHCPILQHWNHEEAFEKFMAYKTKVPVCGAIMLNSTWDKCVLVKGWKSSSGWGFPKGKINEVEEKHLCAVREVLEETGYNLAGKINPTHYLETVNGGQLVTLFVVPGVPEDYPFRTKTRKEISKIEWFRLVDLPGWKRNKQPAGKFYLISPFVGPLKAWINAHKPKKGRKGCSTESATPKKVKSPVPVPIPPSEPDALQDSSSQSSSMDNGDPQTPSPLYAESTGVKIVGEEGMANDHPDSQQMESMDPQLARLLTGLTLSANAAPSDKAGLVPQNNPQLGNVSSTTTSSISTIVPIPPAPEPVHGPNQPAQQDPGAQSASNAVVTSPGPSEAKPMSPTNSTLAPRSPVPLPPLPNNFGKLHPLQDVMARSRTSQGVHRGGHHAPGTMSMNQHQLLSLINGGRPNAPPSSPPSHFSPPYPTMFGMPQPMYPPGPQAIYQPNPSFPPHFQHDGPPHPDGLNPMLRPRPFSTAPMPPGPSLATKPINPSASALLSLLTSNPVPPQQPQAFVSNTQIVIQNCNFFNSAQGILDWVEWASTHNTMVTSAARVLWRVGRGKGNGFTWINPGASIPRASGRASRGRTKSPHNERMGP</sequence>
<name>A8N1F7_COPC7</name>
<gene>
    <name evidence="11" type="ORF">CC1G_11296</name>
</gene>
<dbReference type="GO" id="GO:0000184">
    <property type="term" value="P:nuclear-transcribed mRNA catabolic process, nonsense-mediated decay"/>
    <property type="evidence" value="ECO:0007669"/>
    <property type="project" value="InterPro"/>
</dbReference>
<reference evidence="11 12" key="1">
    <citation type="journal article" date="2010" name="Proc. Natl. Acad. Sci. U.S.A.">
        <title>Insights into evolution of multicellular fungi from the assembled chromosomes of the mushroom Coprinopsis cinerea (Coprinus cinereus).</title>
        <authorList>
            <person name="Stajich J.E."/>
            <person name="Wilke S.K."/>
            <person name="Ahren D."/>
            <person name="Au C.H."/>
            <person name="Birren B.W."/>
            <person name="Borodovsky M."/>
            <person name="Burns C."/>
            <person name="Canback B."/>
            <person name="Casselton L.A."/>
            <person name="Cheng C.K."/>
            <person name="Deng J."/>
            <person name="Dietrich F.S."/>
            <person name="Fargo D.C."/>
            <person name="Farman M.L."/>
            <person name="Gathman A.C."/>
            <person name="Goldberg J."/>
            <person name="Guigo R."/>
            <person name="Hoegger P.J."/>
            <person name="Hooker J.B."/>
            <person name="Huggins A."/>
            <person name="James T.Y."/>
            <person name="Kamada T."/>
            <person name="Kilaru S."/>
            <person name="Kodira C."/>
            <person name="Kues U."/>
            <person name="Kupfer D."/>
            <person name="Kwan H.S."/>
            <person name="Lomsadze A."/>
            <person name="Li W."/>
            <person name="Lilly W.W."/>
            <person name="Ma L.J."/>
            <person name="Mackey A.J."/>
            <person name="Manning G."/>
            <person name="Martin F."/>
            <person name="Muraguchi H."/>
            <person name="Natvig D.O."/>
            <person name="Palmerini H."/>
            <person name="Ramesh M.A."/>
            <person name="Rehmeyer C.J."/>
            <person name="Roe B.A."/>
            <person name="Shenoy N."/>
            <person name="Stanke M."/>
            <person name="Ter-Hovhannisyan V."/>
            <person name="Tunlid A."/>
            <person name="Velagapudi R."/>
            <person name="Vision T.J."/>
            <person name="Zeng Q."/>
            <person name="Zolan M.E."/>
            <person name="Pukkila P.J."/>
        </authorList>
    </citation>
    <scope>NUCLEOTIDE SEQUENCE [LARGE SCALE GENOMIC DNA]</scope>
    <source>
        <strain evidence="12">Okayama-7 / 130 / ATCC MYA-4618 / FGSC 9003</strain>
    </source>
</reference>
<dbReference type="SUPFAM" id="SSF55811">
    <property type="entry name" value="Nudix"/>
    <property type="match status" value="1"/>
</dbReference>
<dbReference type="PANTHER" id="PTHR23114">
    <property type="entry name" value="M7GPPPN-MRNA HYDROLASE"/>
    <property type="match status" value="1"/>
</dbReference>
<dbReference type="CDD" id="cd03672">
    <property type="entry name" value="NUDIX_Dcp2p_Nudt20"/>
    <property type="match status" value="1"/>
</dbReference>
<evidence type="ECO:0000256" key="5">
    <source>
        <dbReference type="ARBA" id="ARBA00022723"/>
    </source>
</evidence>
<feature type="domain" description="Nudix hydrolase" evidence="10">
    <location>
        <begin position="111"/>
        <end position="240"/>
    </location>
</feature>
<dbReference type="KEGG" id="cci:CC1G_11296"/>
<dbReference type="PROSITE" id="PS51462">
    <property type="entry name" value="NUDIX"/>
    <property type="match status" value="1"/>
</dbReference>
<comment type="caution">
    <text evidence="11">The sequence shown here is derived from an EMBL/GenBank/DDBJ whole genome shotgun (WGS) entry which is preliminary data.</text>
</comment>
<organism evidence="11 12">
    <name type="scientific">Coprinopsis cinerea (strain Okayama-7 / 130 / ATCC MYA-4618 / FGSC 9003)</name>
    <name type="common">Inky cap fungus</name>
    <name type="synonym">Hormographiella aspergillata</name>
    <dbReference type="NCBI Taxonomy" id="240176"/>
    <lineage>
        <taxon>Eukaryota</taxon>
        <taxon>Fungi</taxon>
        <taxon>Dikarya</taxon>
        <taxon>Basidiomycota</taxon>
        <taxon>Agaricomycotina</taxon>
        <taxon>Agaricomycetes</taxon>
        <taxon>Agaricomycetidae</taxon>
        <taxon>Agaricales</taxon>
        <taxon>Agaricineae</taxon>
        <taxon>Psathyrellaceae</taxon>
        <taxon>Coprinopsis</taxon>
    </lineage>
</organism>
<dbReference type="OMA" id="DEADHVC"/>
<dbReference type="InterPro" id="IPR015797">
    <property type="entry name" value="NUDIX_hydrolase-like_dom_sf"/>
</dbReference>
<evidence type="ECO:0000259" key="10">
    <source>
        <dbReference type="PROSITE" id="PS51462"/>
    </source>
</evidence>
<evidence type="ECO:0000256" key="4">
    <source>
        <dbReference type="ARBA" id="ARBA00022490"/>
    </source>
</evidence>
<dbReference type="GeneID" id="6005131"/>
<evidence type="ECO:0000256" key="9">
    <source>
        <dbReference type="SAM" id="MobiDB-lite"/>
    </source>
</evidence>
<dbReference type="EMBL" id="AACS02000001">
    <property type="protein sequence ID" value="EAU93101.2"/>
    <property type="molecule type" value="Genomic_DNA"/>
</dbReference>
<dbReference type="InterPro" id="IPR044099">
    <property type="entry name" value="Dcp2_NUDIX"/>
</dbReference>
<dbReference type="Gene3D" id="1.10.10.1050">
    <property type="entry name" value="Dcp2, box A domain"/>
    <property type="match status" value="1"/>
</dbReference>
<feature type="compositionally biased region" description="Low complexity" evidence="9">
    <location>
        <begin position="371"/>
        <end position="383"/>
    </location>
</feature>
<dbReference type="GO" id="GO:0030145">
    <property type="term" value="F:manganese ion binding"/>
    <property type="evidence" value="ECO:0007669"/>
    <property type="project" value="InterPro"/>
</dbReference>
<dbReference type="InterPro" id="IPR020084">
    <property type="entry name" value="NUDIX_hydrolase_CS"/>
</dbReference>
<dbReference type="InterPro" id="IPR000086">
    <property type="entry name" value="NUDIX_hydrolase_dom"/>
</dbReference>
<dbReference type="FunFam" id="3.90.79.10:FF:000003">
    <property type="entry name" value="M7GpppN-mRNA hydrolase isoform 2"/>
    <property type="match status" value="1"/>
</dbReference>
<keyword evidence="5" id="KW-0479">Metal-binding</keyword>
<keyword evidence="4" id="KW-0963">Cytoplasm</keyword>
<comment type="cofactor">
    <cofactor evidence="1">
        <name>Mn(2+)</name>
        <dbReference type="ChEBI" id="CHEBI:29035"/>
    </cofactor>
</comment>
<dbReference type="STRING" id="240176.A8N1F7"/>
<evidence type="ECO:0000256" key="3">
    <source>
        <dbReference type="ARBA" id="ARBA00005279"/>
    </source>
</evidence>
<keyword evidence="7" id="KW-0694">RNA-binding</keyword>
<feature type="compositionally biased region" description="Polar residues" evidence="9">
    <location>
        <begin position="397"/>
        <end position="417"/>
    </location>
</feature>
<evidence type="ECO:0000256" key="2">
    <source>
        <dbReference type="ARBA" id="ARBA00004496"/>
    </source>
</evidence>
<dbReference type="AlphaFoldDB" id="A8N1F7"/>
<dbReference type="InterPro" id="IPR007722">
    <property type="entry name" value="DCP2_BoxA"/>
</dbReference>
<evidence type="ECO:0000256" key="7">
    <source>
        <dbReference type="ARBA" id="ARBA00022884"/>
    </source>
</evidence>
<proteinExistence type="inferred from homology"/>
<keyword evidence="12" id="KW-1185">Reference proteome</keyword>
<feature type="region of interest" description="Disordered" evidence="9">
    <location>
        <begin position="252"/>
        <end position="308"/>
    </location>
</feature>
<evidence type="ECO:0000256" key="1">
    <source>
        <dbReference type="ARBA" id="ARBA00001936"/>
    </source>
</evidence>
<dbReference type="PANTHER" id="PTHR23114:SF17">
    <property type="entry name" value="M7GPPPN-MRNA HYDROLASE"/>
    <property type="match status" value="1"/>
</dbReference>
<feature type="region of interest" description="Disordered" evidence="9">
    <location>
        <begin position="653"/>
        <end position="679"/>
    </location>
</feature>
<evidence type="ECO:0000313" key="12">
    <source>
        <dbReference type="Proteomes" id="UP000001861"/>
    </source>
</evidence>